<dbReference type="GO" id="GO:0033819">
    <property type="term" value="F:lipoyl(octanoyl) transferase activity"/>
    <property type="evidence" value="ECO:0007669"/>
    <property type="project" value="UniProtKB-EC"/>
</dbReference>
<dbReference type="CDD" id="cd16444">
    <property type="entry name" value="LipB"/>
    <property type="match status" value="1"/>
</dbReference>
<dbReference type="PANTHER" id="PTHR10993">
    <property type="entry name" value="OCTANOYLTRANSFERASE"/>
    <property type="match status" value="1"/>
</dbReference>
<dbReference type="InterPro" id="IPR020605">
    <property type="entry name" value="Octanoyltransferase_CS"/>
</dbReference>
<reference evidence="6" key="1">
    <citation type="journal article" date="2015" name="Proc. Natl. Acad. Sci. U.S.A.">
        <title>Networks of energetic and metabolic interactions define dynamics in microbial communities.</title>
        <authorList>
            <person name="Embree M."/>
            <person name="Liu J.K."/>
            <person name="Al-Bassam M.M."/>
            <person name="Zengler K."/>
        </authorList>
    </citation>
    <scope>NUCLEOTIDE SEQUENCE</scope>
</reference>
<dbReference type="PANTHER" id="PTHR10993:SF7">
    <property type="entry name" value="LIPOYLTRANSFERASE 2, MITOCHONDRIAL-RELATED"/>
    <property type="match status" value="1"/>
</dbReference>
<keyword evidence="3 6" id="KW-0808">Transferase</keyword>
<dbReference type="InterPro" id="IPR004143">
    <property type="entry name" value="BPL_LPL_catalytic"/>
</dbReference>
<evidence type="ECO:0000256" key="1">
    <source>
        <dbReference type="ARBA" id="ARBA00004821"/>
    </source>
</evidence>
<comment type="pathway">
    <text evidence="1">Protein modification; protein lipoylation via endogenous pathway; protein N(6)-(lipoyl)lysine from octanoyl-[acyl-carrier-protein]: step 1/2.</text>
</comment>
<dbReference type="AlphaFoldDB" id="A0A0W8G6Z4"/>
<proteinExistence type="predicted"/>
<gene>
    <name evidence="6" type="ORF">ASZ90_001220</name>
</gene>
<dbReference type="EC" id="2.3.1.181" evidence="2"/>
<accession>A0A0W8G6Z4</accession>
<name>A0A0W8G6Z4_9ZZZZ</name>
<keyword evidence="4" id="KW-0012">Acyltransferase</keyword>
<dbReference type="NCBIfam" id="TIGR00214">
    <property type="entry name" value="lipB"/>
    <property type="match status" value="1"/>
</dbReference>
<dbReference type="InterPro" id="IPR000544">
    <property type="entry name" value="Octanoyltransferase"/>
</dbReference>
<evidence type="ECO:0000256" key="3">
    <source>
        <dbReference type="ARBA" id="ARBA00022679"/>
    </source>
</evidence>
<dbReference type="Gene3D" id="3.30.930.10">
    <property type="entry name" value="Bira Bifunctional Protein, Domain 2"/>
    <property type="match status" value="1"/>
</dbReference>
<dbReference type="Pfam" id="PF21948">
    <property type="entry name" value="LplA-B_cat"/>
    <property type="match status" value="1"/>
</dbReference>
<sequence length="217" mass="22629">MPHAVPAARDIDLRFPGRIGFAEAVVLQQRAAEALKAGAGVGTVFVLEHPPVITLGANKKLNKVLAAPPGVPVIQTDRGGGATAHEPGQLVVYPVVHLRRLGLGVKEFVLRILGAGAMLLAEMGLAAEPRLDPLGLWVDGRKIASMGIHVSRFVTTHGLAINLVNDLGLFSAMVPCGLPDVRMTSAARELGRDVDTAAATRRMAGLAAQALCPDNAP</sequence>
<evidence type="ECO:0000256" key="4">
    <source>
        <dbReference type="ARBA" id="ARBA00023315"/>
    </source>
</evidence>
<dbReference type="GO" id="GO:0009249">
    <property type="term" value="P:protein lipoylation"/>
    <property type="evidence" value="ECO:0007669"/>
    <property type="project" value="InterPro"/>
</dbReference>
<dbReference type="PROSITE" id="PS51733">
    <property type="entry name" value="BPL_LPL_CATALYTIC"/>
    <property type="match status" value="1"/>
</dbReference>
<protein>
    <recommendedName>
        <fullName evidence="2">lipoyl(octanoyl) transferase</fullName>
        <ecNumber evidence="2">2.3.1.181</ecNumber>
    </recommendedName>
</protein>
<evidence type="ECO:0000256" key="2">
    <source>
        <dbReference type="ARBA" id="ARBA00012334"/>
    </source>
</evidence>
<dbReference type="SUPFAM" id="SSF55681">
    <property type="entry name" value="Class II aaRS and biotin synthetases"/>
    <property type="match status" value="1"/>
</dbReference>
<organism evidence="6">
    <name type="scientific">hydrocarbon metagenome</name>
    <dbReference type="NCBI Taxonomy" id="938273"/>
    <lineage>
        <taxon>unclassified sequences</taxon>
        <taxon>metagenomes</taxon>
        <taxon>ecological metagenomes</taxon>
    </lineage>
</organism>
<dbReference type="PIRSF" id="PIRSF016262">
    <property type="entry name" value="LPLase"/>
    <property type="match status" value="1"/>
</dbReference>
<dbReference type="InterPro" id="IPR045864">
    <property type="entry name" value="aa-tRNA-synth_II/BPL/LPL"/>
</dbReference>
<feature type="domain" description="BPL/LPL catalytic" evidence="5">
    <location>
        <begin position="38"/>
        <end position="215"/>
    </location>
</feature>
<evidence type="ECO:0000313" key="6">
    <source>
        <dbReference type="EMBL" id="KUG28903.1"/>
    </source>
</evidence>
<dbReference type="EMBL" id="LNQE01000159">
    <property type="protein sequence ID" value="KUG28903.1"/>
    <property type="molecule type" value="Genomic_DNA"/>
</dbReference>
<comment type="caution">
    <text evidence="6">The sequence shown here is derived from an EMBL/GenBank/DDBJ whole genome shotgun (WGS) entry which is preliminary data.</text>
</comment>
<dbReference type="PROSITE" id="PS01313">
    <property type="entry name" value="LIPB"/>
    <property type="match status" value="1"/>
</dbReference>
<dbReference type="UniPathway" id="UPA00538">
    <property type="reaction ID" value="UER00592"/>
</dbReference>
<evidence type="ECO:0000259" key="5">
    <source>
        <dbReference type="PROSITE" id="PS51733"/>
    </source>
</evidence>